<dbReference type="InterPro" id="IPR055259">
    <property type="entry name" value="YkvP/CgeB_Glyco_trans-like"/>
</dbReference>
<gene>
    <name evidence="2" type="ORF">EDD39_2931</name>
</gene>
<evidence type="ECO:0000313" key="2">
    <source>
        <dbReference type="EMBL" id="ROR44724.1"/>
    </source>
</evidence>
<evidence type="ECO:0000259" key="1">
    <source>
        <dbReference type="Pfam" id="PF13524"/>
    </source>
</evidence>
<organism evidence="2 3">
    <name type="scientific">Kitasatospora cineracea</name>
    <dbReference type="NCBI Taxonomy" id="88074"/>
    <lineage>
        <taxon>Bacteria</taxon>
        <taxon>Bacillati</taxon>
        <taxon>Actinomycetota</taxon>
        <taxon>Actinomycetes</taxon>
        <taxon>Kitasatosporales</taxon>
        <taxon>Streptomycetaceae</taxon>
        <taxon>Kitasatospora</taxon>
    </lineage>
</organism>
<accession>A0A8G1UN98</accession>
<protein>
    <recommendedName>
        <fullName evidence="1">Spore protein YkvP/CgeB glycosyl transferase-like domain-containing protein</fullName>
    </recommendedName>
</protein>
<feature type="domain" description="Spore protein YkvP/CgeB glycosyl transferase-like" evidence="1">
    <location>
        <begin position="181"/>
        <end position="341"/>
    </location>
</feature>
<sequence>MTRVLFAGDFHWQAGSAHMISEYVRAAPALDCEVALAGPLCRLDDQVPGLLPVVDDLAWGTHLVLVFEGRQFLDERRLELCERFPRSRRIVLDPDAHWGEHTVLGDDDSAGPYGHQQWQQLYRLLSDVILQPRLGKLPDGAQFFPYFGMPKPVHRPERTPAATYDLQYVGANWWRWDALADLVEAARSAKPPLTRLRVAGRWWSGDPHPEHLTATANRPGWLAEHGVKVTGPVPFGQVLTQMAKAEITPILARPLLAHQQLLTPRMFETVAAGTMPALPPELAYTTALYGEEIAPFLLGGDPAEDLARLLRDSPANRQQLGHVQDKLRRSFNYRRVLGDLLAFTH</sequence>
<dbReference type="AlphaFoldDB" id="A0A8G1UN98"/>
<proteinExistence type="predicted"/>
<reference evidence="2 3" key="1">
    <citation type="submission" date="2018-11" db="EMBL/GenBank/DDBJ databases">
        <title>Sequencing the genomes of 1000 actinobacteria strains.</title>
        <authorList>
            <person name="Klenk H.-P."/>
        </authorList>
    </citation>
    <scope>NUCLEOTIDE SEQUENCE [LARGE SCALE GENOMIC DNA]</scope>
    <source>
        <strain evidence="2 3">DSM 44780</strain>
    </source>
</reference>
<name>A0A8G1UN98_9ACTN</name>
<dbReference type="Pfam" id="PF13524">
    <property type="entry name" value="Glyco_trans_1_2"/>
    <property type="match status" value="1"/>
</dbReference>
<comment type="caution">
    <text evidence="2">The sequence shown here is derived from an EMBL/GenBank/DDBJ whole genome shotgun (WGS) entry which is preliminary data.</text>
</comment>
<dbReference type="RefSeq" id="WP_208765499.1">
    <property type="nucleotide sequence ID" value="NZ_RJVJ01000001.1"/>
</dbReference>
<dbReference type="EMBL" id="RJVJ01000001">
    <property type="protein sequence ID" value="ROR44724.1"/>
    <property type="molecule type" value="Genomic_DNA"/>
</dbReference>
<evidence type="ECO:0000313" key="3">
    <source>
        <dbReference type="Proteomes" id="UP000267408"/>
    </source>
</evidence>
<dbReference type="Proteomes" id="UP000267408">
    <property type="component" value="Unassembled WGS sequence"/>
</dbReference>